<sequence>MSKMSNATLQHLSQIGKGLKDYFLPRGMEHDPKAFTKMQLHALADKRTISKLLFYRSYLEDTESDLAFFAMHDGRMGIAFKVTNPIFLTDKTENVILNVLAAIVNDDTIAHIDTLAGRDIKDTMDRFNATEQIQKVKIKYPEKLKEISAQKTQSFYDWTEQSMMGKDADFRMRNFTHIVSVLFPRNLDKESIVKQSNEIYGILKENFNAVVANDDDMVAFVQEVLDPSKKTYDKTGDPITTIHKRMAKGASVNAEDELNGVIQLNNGWMAKVLTTEKYPKEVDAFGYQSIFFDPLGNDFQIKLPCPFLLSLTIRFTNVEKQRKKVLAKAEWNIGQLSGLPLIIEKKKPEIKERRKEAEAVISYITELGEIVLDASWSLTVYENNRNRLEQYIALMKGSFSTYPGRWIVSEERFANIGFYIMLMGLPLNYSEALHSSIDKFDKNFKSNNAQIAPLIGGYKGNGSYPTHVYADRTGQTVAIDYFESKENYNVTIVGPMGTGKSFFTNHFVVNGLRAGWEIRMVDFGRSYQKSCASLGGQFVEFDRKSKLCLNFFTHLQTVQEIDENGRMRTLIDPDEIEAIIPIIGLMMGVSLKEIYKNTDSSSSEKLELSVMSTYVAEAVKEAFVRHGHEAGMKEVSQVLDEYYKKILEDYNNSPSKISDLLSFMVTSLRPYSSPTGQYYKYFNGTNNINLDSSFFILELDDIATSPLMPVVAMSFLQRTAQEAFIGYLKDKNTARVIGVDEAHKVIPNEIFAKYFDDFGRRIRKYRGIPVLITQSLEDYFVNRSISVFFELASYKIFLRQKAESIANAIKKDYLILNPFKQKLIESVALKTPYYNEFYMRHGDLDFVGILKVNADEYWTYTSNPKDRAITDDVMAKYNLNLNEALWVLARVTEGMSYDKAIYELNKKESKSGTKDWDSFFQWITENESVYLAKQDVLKNNDKEKPIYQELFMRLKDKNEVIYNPGIFMIAAQEKGYYQKLRKVFYDKAMRYIVNQKNDAITYTINIDYIDMNDEDFLHSLYIMSQKLGDKVSNVLLELKLDYETRENFDVVMHFADIVHKHGFTIGFDNVILDQIDFKSFISISPKLFKIDAKAITEIVDGNKLMFKNFIASLTDAVGISVVATKVESQIDIDDAIELGIDLFQGWFVKKTENLLV</sequence>
<evidence type="ECO:0000259" key="1">
    <source>
        <dbReference type="PROSITE" id="PS50883"/>
    </source>
</evidence>
<dbReference type="InterPro" id="IPR053155">
    <property type="entry name" value="F-pilin_assembly_TraC"/>
</dbReference>
<dbReference type="EMBL" id="CP007201">
    <property type="protein sequence ID" value="AHJ12988.1"/>
    <property type="molecule type" value="Genomic_DNA"/>
</dbReference>
<proteinExistence type="predicted"/>
<accession>A0AA86AP41</accession>
<gene>
    <name evidence="2" type="ORF">SMUL_1733</name>
</gene>
<dbReference type="InterPro" id="IPR025955">
    <property type="entry name" value="TraC/Conjuga_ATPase"/>
</dbReference>
<dbReference type="Pfam" id="PF00563">
    <property type="entry name" value="EAL"/>
    <property type="match status" value="1"/>
</dbReference>
<dbReference type="Gene3D" id="3.40.50.300">
    <property type="entry name" value="P-loop containing nucleotide triphosphate hydrolases"/>
    <property type="match status" value="1"/>
</dbReference>
<dbReference type="RefSeq" id="WP_025344858.1">
    <property type="nucleotide sequence ID" value="NZ_CP007201.1"/>
</dbReference>
<organism evidence="2 3">
    <name type="scientific">Sulfurospirillum multivorans (strain DM 12446 / JCM 15788 / NBRC 109480)</name>
    <dbReference type="NCBI Taxonomy" id="1150621"/>
    <lineage>
        <taxon>Bacteria</taxon>
        <taxon>Pseudomonadati</taxon>
        <taxon>Campylobacterota</taxon>
        <taxon>Epsilonproteobacteria</taxon>
        <taxon>Campylobacterales</taxon>
        <taxon>Sulfurospirillaceae</taxon>
        <taxon>Sulfurospirillum</taxon>
    </lineage>
</organism>
<dbReference type="Gene3D" id="3.20.20.450">
    <property type="entry name" value="EAL domain"/>
    <property type="match status" value="1"/>
</dbReference>
<dbReference type="Gene3D" id="1.10.8.730">
    <property type="match status" value="1"/>
</dbReference>
<dbReference type="SUPFAM" id="SSF52540">
    <property type="entry name" value="P-loop containing nucleoside triphosphate hydrolases"/>
    <property type="match status" value="1"/>
</dbReference>
<feature type="domain" description="EAL" evidence="1">
    <location>
        <begin position="912"/>
        <end position="1156"/>
    </location>
</feature>
<dbReference type="PROSITE" id="PS50883">
    <property type="entry name" value="EAL"/>
    <property type="match status" value="1"/>
</dbReference>
<dbReference type="Proteomes" id="UP000019322">
    <property type="component" value="Chromosome"/>
</dbReference>
<dbReference type="PANTHER" id="PTHR38467:SF1">
    <property type="entry name" value="CONJUGATIVE TRANSFER: ASSEMBLY"/>
    <property type="match status" value="1"/>
</dbReference>
<dbReference type="InterPro" id="IPR027417">
    <property type="entry name" value="P-loop_NTPase"/>
</dbReference>
<dbReference type="InterPro" id="IPR035919">
    <property type="entry name" value="EAL_sf"/>
</dbReference>
<dbReference type="SUPFAM" id="SSF141868">
    <property type="entry name" value="EAL domain-like"/>
    <property type="match status" value="1"/>
</dbReference>
<evidence type="ECO:0000313" key="2">
    <source>
        <dbReference type="EMBL" id="AHJ12988.1"/>
    </source>
</evidence>
<reference evidence="2 3" key="1">
    <citation type="journal article" date="2014" name="Environ. Microbiol.">
        <title>Insights into organohalide respiration and the versatile catabolism of Sulfurospirillum multivorans gained from comparative genomics and physiological studies.</title>
        <authorList>
            <person name="Goris T."/>
            <person name="Schubert T."/>
            <person name="Gadkari J."/>
            <person name="Wubet T."/>
            <person name="Tarkka M."/>
            <person name="Buscot F."/>
            <person name="Adrian L."/>
            <person name="Diekert G."/>
        </authorList>
    </citation>
    <scope>NUCLEOTIDE SEQUENCE [LARGE SCALE GENOMIC DNA]</scope>
    <source>
        <strain evidence="3">DM 12446 / JCM 15788 / NBRC 109480</strain>
    </source>
</reference>
<dbReference type="Pfam" id="PF19044">
    <property type="entry name" value="P-loop_TraG"/>
    <property type="match status" value="1"/>
</dbReference>
<dbReference type="InterPro" id="IPR001633">
    <property type="entry name" value="EAL_dom"/>
</dbReference>
<dbReference type="PANTHER" id="PTHR38467">
    <property type="match status" value="1"/>
</dbReference>
<dbReference type="AlphaFoldDB" id="A0AA86AP41"/>
<name>A0AA86AP41_SULMK</name>
<dbReference type="Pfam" id="PF11130">
    <property type="entry name" value="TraC_F_IV"/>
    <property type="match status" value="1"/>
</dbReference>
<evidence type="ECO:0000313" key="3">
    <source>
        <dbReference type="Proteomes" id="UP000019322"/>
    </source>
</evidence>
<dbReference type="InterPro" id="IPR043964">
    <property type="entry name" value="P-loop_TraG"/>
</dbReference>
<dbReference type="KEGG" id="smul:SMUL_1733"/>
<protein>
    <submittedName>
        <fullName evidence="2">Conjugative transfer protein TraC</fullName>
    </submittedName>
</protein>